<sequence length="337" mass="38480">MKTAYYPVLFLALIIGFSSCKKTEESAQVEPFKIAIGSCNKHDEPQPLWNPILADSVDAWVWLGDNIYGDTEDMDLLRSKYDAQDEIEKYSQLKSQVPIYGIWDDHDYGRNDGDKNYPKKSESKQIMLDFLDVPEDAPERKREGAYSSHLIGEGENLVKLILLDARYFRDTLSRIDGAYLPNEQGTILGEEQWAWLEKELSDTKPKVTLIASGIQILPTQHRFEKWANFPQERVKLLDLLAASEVRNPILLSGDRHIAEIMKYEDDRFPEGLFEFTSSGLTHTWSTVGEEANDLREGDLIAKLNYGLIIFDWENSTLVYQVKGENGNVYASQSISLK</sequence>
<gene>
    <name evidence="2" type="ORF">QVH07_05685</name>
</gene>
<evidence type="ECO:0000259" key="1">
    <source>
        <dbReference type="Pfam" id="PF09423"/>
    </source>
</evidence>
<accession>A0ABT7YAT8</accession>
<dbReference type="PANTHER" id="PTHR33987">
    <property type="entry name" value="CALCINEURIN-LIKE METALLO-PHOSPHOESTERASE SUPERFAMILY PROTEIN"/>
    <property type="match status" value="1"/>
</dbReference>
<dbReference type="InterPro" id="IPR029052">
    <property type="entry name" value="Metallo-depent_PP-like"/>
</dbReference>
<keyword evidence="2" id="KW-0378">Hydrolase</keyword>
<dbReference type="CDD" id="cd07389">
    <property type="entry name" value="MPP_PhoD"/>
    <property type="match status" value="1"/>
</dbReference>
<proteinExistence type="predicted"/>
<dbReference type="PROSITE" id="PS51257">
    <property type="entry name" value="PROKAR_LIPOPROTEIN"/>
    <property type="match status" value="1"/>
</dbReference>
<dbReference type="Gene3D" id="3.60.21.70">
    <property type="entry name" value="PhoD-like phosphatase"/>
    <property type="match status" value="1"/>
</dbReference>
<dbReference type="Proteomes" id="UP001171916">
    <property type="component" value="Unassembled WGS sequence"/>
</dbReference>
<organism evidence="2 3">
    <name type="scientific">Algoriphagus sediminis</name>
    <dbReference type="NCBI Taxonomy" id="3057113"/>
    <lineage>
        <taxon>Bacteria</taxon>
        <taxon>Pseudomonadati</taxon>
        <taxon>Bacteroidota</taxon>
        <taxon>Cytophagia</taxon>
        <taxon>Cytophagales</taxon>
        <taxon>Cyclobacteriaceae</taxon>
        <taxon>Algoriphagus</taxon>
    </lineage>
</organism>
<comment type="caution">
    <text evidence="2">The sequence shown here is derived from an EMBL/GenBank/DDBJ whole genome shotgun (WGS) entry which is preliminary data.</text>
</comment>
<evidence type="ECO:0000313" key="2">
    <source>
        <dbReference type="EMBL" id="MDN3203627.1"/>
    </source>
</evidence>
<reference evidence="2" key="1">
    <citation type="submission" date="2023-06" db="EMBL/GenBank/DDBJ databases">
        <title>Robiginitalea aurantiacus sp. nov. and Algoriphagus sediminis sp. nov., isolated from coastal sediment.</title>
        <authorList>
            <person name="Zhou Z.Y."/>
            <person name="An J."/>
            <person name="Jia Y.W."/>
            <person name="Du Z.J."/>
        </authorList>
    </citation>
    <scope>NUCLEOTIDE SEQUENCE</scope>
    <source>
        <strain evidence="2">C2-7</strain>
    </source>
</reference>
<dbReference type="InterPro" id="IPR018946">
    <property type="entry name" value="PhoD-like_MPP"/>
</dbReference>
<protein>
    <submittedName>
        <fullName evidence="2">Alkaline phosphatase D family protein</fullName>
        <ecNumber evidence="2">3.1.3.1</ecNumber>
    </submittedName>
</protein>
<dbReference type="RefSeq" id="WP_289999187.1">
    <property type="nucleotide sequence ID" value="NZ_JAUEPH010000002.1"/>
</dbReference>
<dbReference type="GO" id="GO:0004035">
    <property type="term" value="F:alkaline phosphatase activity"/>
    <property type="evidence" value="ECO:0007669"/>
    <property type="project" value="UniProtKB-EC"/>
</dbReference>
<feature type="domain" description="PhoD-like phosphatase metallophosphatase" evidence="1">
    <location>
        <begin position="77"/>
        <end position="284"/>
    </location>
</feature>
<dbReference type="EC" id="3.1.3.1" evidence="2"/>
<evidence type="ECO:0000313" key="3">
    <source>
        <dbReference type="Proteomes" id="UP001171916"/>
    </source>
</evidence>
<dbReference type="SUPFAM" id="SSF56300">
    <property type="entry name" value="Metallo-dependent phosphatases"/>
    <property type="match status" value="1"/>
</dbReference>
<dbReference type="EMBL" id="JAUEPH010000002">
    <property type="protein sequence ID" value="MDN3203627.1"/>
    <property type="molecule type" value="Genomic_DNA"/>
</dbReference>
<name>A0ABT7YAT8_9BACT</name>
<dbReference type="Pfam" id="PF09423">
    <property type="entry name" value="PhoD"/>
    <property type="match status" value="1"/>
</dbReference>
<keyword evidence="3" id="KW-1185">Reference proteome</keyword>
<dbReference type="InterPro" id="IPR038607">
    <property type="entry name" value="PhoD-like_sf"/>
</dbReference>
<dbReference type="PANTHER" id="PTHR33987:SF1">
    <property type="entry name" value="CALCINEURIN-LIKE METALLO-PHOSPHOESTERASE SUPERFAMILY PROTEIN"/>
    <property type="match status" value="1"/>
</dbReference>